<comment type="caution">
    <text evidence="1">The sequence shown here is derived from an EMBL/GenBank/DDBJ whole genome shotgun (WGS) entry which is preliminary data.</text>
</comment>
<proteinExistence type="predicted"/>
<reference evidence="1 2" key="1">
    <citation type="submission" date="2020-02" db="EMBL/GenBank/DDBJ databases">
        <title>A chromosome-scale genome assembly of the black bullhead catfish (Ameiurus melas).</title>
        <authorList>
            <person name="Wen M."/>
            <person name="Zham M."/>
            <person name="Cabau C."/>
            <person name="Klopp C."/>
            <person name="Donnadieu C."/>
            <person name="Roques C."/>
            <person name="Bouchez O."/>
            <person name="Lampietro C."/>
            <person name="Jouanno E."/>
            <person name="Herpin A."/>
            <person name="Louis A."/>
            <person name="Berthelot C."/>
            <person name="Parey E."/>
            <person name="Roest-Crollius H."/>
            <person name="Braasch I."/>
            <person name="Postlethwait J."/>
            <person name="Robinson-Rechavi M."/>
            <person name="Echchiki A."/>
            <person name="Begum T."/>
            <person name="Montfort J."/>
            <person name="Schartl M."/>
            <person name="Bobe J."/>
            <person name="Guiguen Y."/>
        </authorList>
    </citation>
    <scope>NUCLEOTIDE SEQUENCE [LARGE SCALE GENOMIC DNA]</scope>
    <source>
        <strain evidence="1">M_S1</strain>
        <tissue evidence="1">Blood</tissue>
    </source>
</reference>
<organism evidence="1 2">
    <name type="scientific">Ameiurus melas</name>
    <name type="common">Black bullhead</name>
    <name type="synonym">Silurus melas</name>
    <dbReference type="NCBI Taxonomy" id="219545"/>
    <lineage>
        <taxon>Eukaryota</taxon>
        <taxon>Metazoa</taxon>
        <taxon>Chordata</taxon>
        <taxon>Craniata</taxon>
        <taxon>Vertebrata</taxon>
        <taxon>Euteleostomi</taxon>
        <taxon>Actinopterygii</taxon>
        <taxon>Neopterygii</taxon>
        <taxon>Teleostei</taxon>
        <taxon>Ostariophysi</taxon>
        <taxon>Siluriformes</taxon>
        <taxon>Ictaluridae</taxon>
        <taxon>Ameiurus</taxon>
    </lineage>
</organism>
<keyword evidence="2" id="KW-1185">Reference proteome</keyword>
<evidence type="ECO:0000313" key="1">
    <source>
        <dbReference type="EMBL" id="KAF4074313.1"/>
    </source>
</evidence>
<dbReference type="AlphaFoldDB" id="A0A7J5ZV86"/>
<dbReference type="Proteomes" id="UP000593565">
    <property type="component" value="Unassembled WGS sequence"/>
</dbReference>
<name>A0A7J5ZV86_AMEME</name>
<protein>
    <submittedName>
        <fullName evidence="1">Uncharacterized protein</fullName>
    </submittedName>
</protein>
<dbReference type="EMBL" id="JAAGNN010000022">
    <property type="protein sequence ID" value="KAF4074313.1"/>
    <property type="molecule type" value="Genomic_DNA"/>
</dbReference>
<accession>A0A7J5ZV86</accession>
<sequence length="74" mass="9018">MDRRRMCRKERQEEWEVTIRRYKNIQSGEFSSLPCVFWGKGAGCGNVWWLKARQPVRARRKRRNWRTKRTACCG</sequence>
<evidence type="ECO:0000313" key="2">
    <source>
        <dbReference type="Proteomes" id="UP000593565"/>
    </source>
</evidence>
<gene>
    <name evidence="1" type="ORF">AMELA_G00238170</name>
</gene>